<evidence type="ECO:0000313" key="2">
    <source>
        <dbReference type="Proteomes" id="UP000054107"/>
    </source>
</evidence>
<keyword evidence="2" id="KW-1185">Reference proteome</keyword>
<dbReference type="EMBL" id="LN729787">
    <property type="protein sequence ID" value="CEP13501.1"/>
    <property type="molecule type" value="Genomic_DNA"/>
</dbReference>
<reference evidence="1 2" key="1">
    <citation type="submission" date="2014-09" db="EMBL/GenBank/DDBJ databases">
        <authorList>
            <person name="Ellenberger Sabrina"/>
        </authorList>
    </citation>
    <scope>NUCLEOTIDE SEQUENCE [LARGE SCALE GENOMIC DNA]</scope>
    <source>
        <strain evidence="1 2">CBS 412.66</strain>
    </source>
</reference>
<name>A0A0B7NEX3_9FUNG</name>
<dbReference type="AlphaFoldDB" id="A0A0B7NEX3"/>
<dbReference type="Proteomes" id="UP000054107">
    <property type="component" value="Unassembled WGS sequence"/>
</dbReference>
<proteinExistence type="predicted"/>
<accession>A0A0B7NEX3</accession>
<evidence type="ECO:0000313" key="1">
    <source>
        <dbReference type="EMBL" id="CEP13501.1"/>
    </source>
</evidence>
<sequence length="357" mass="39644">MQATGTRRLAGRVEKKRDLMTFGAVVDLETARQKFEQRLDITALKNLLLGVNFNDGQGSSVLWVVKHGLLQTGEYPLGDKLVVPKTRKEKSVDHVGSTVHRYGSGAVEVHRSLQFQNWFITENVTLSVSKENGIAKVFQVVVAFRVEPLEAHILEGSAKPGWNKRRLPFHWKGDRFVKIDPRIGGGTVAHEIILQARKLVFRVDQYQKVIGRLGSEVKKNRRNGIALSKTPPLVNRCRQETVHVDDYLCIEEKTTDAVSESCEEAETVKNRAGIFFVHVVVGLSAINSNANSGMLALGSVFHEDTESQAMVTNKAVGHEISLKLIDDRGGSFNDPPVENPSKDFAVRIDEGDWAPVC</sequence>
<organism evidence="1 2">
    <name type="scientific">Parasitella parasitica</name>
    <dbReference type="NCBI Taxonomy" id="35722"/>
    <lineage>
        <taxon>Eukaryota</taxon>
        <taxon>Fungi</taxon>
        <taxon>Fungi incertae sedis</taxon>
        <taxon>Mucoromycota</taxon>
        <taxon>Mucoromycotina</taxon>
        <taxon>Mucoromycetes</taxon>
        <taxon>Mucorales</taxon>
        <taxon>Mucorineae</taxon>
        <taxon>Mucoraceae</taxon>
        <taxon>Parasitella</taxon>
    </lineage>
</organism>
<gene>
    <name evidence="1" type="primary">PARPA_07580.1 scaffold 28415</name>
</gene>
<protein>
    <submittedName>
        <fullName evidence="1">Uncharacterized protein</fullName>
    </submittedName>
</protein>